<protein>
    <recommendedName>
        <fullName evidence="3">Lipoprotein</fullName>
    </recommendedName>
</protein>
<dbReference type="EMBL" id="JABBJJ010000364">
    <property type="protein sequence ID" value="NMO21900.1"/>
    <property type="molecule type" value="Genomic_DNA"/>
</dbReference>
<name>A0A848LWA9_9BACT</name>
<evidence type="ECO:0000313" key="2">
    <source>
        <dbReference type="Proteomes" id="UP000518300"/>
    </source>
</evidence>
<proteinExistence type="predicted"/>
<keyword evidence="2" id="KW-1185">Reference proteome</keyword>
<accession>A0A848LWA9</accession>
<dbReference type="PROSITE" id="PS51257">
    <property type="entry name" value="PROKAR_LIPOPROTEIN"/>
    <property type="match status" value="1"/>
</dbReference>
<gene>
    <name evidence="1" type="ORF">HG543_44670</name>
</gene>
<evidence type="ECO:0008006" key="3">
    <source>
        <dbReference type="Google" id="ProtNLM"/>
    </source>
</evidence>
<sequence length="81" mass="8664">MNFRTLMWMLLAGATGCTFSEGGPFAMLETATLDARLVEAPGRAAGDGWQRLNTDYQVRFDAFTLDTSGLALQRTEAGSGG</sequence>
<feature type="non-terminal residue" evidence="1">
    <location>
        <position position="81"/>
    </location>
</feature>
<organism evidence="1 2">
    <name type="scientific">Pyxidicoccus fallax</name>
    <dbReference type="NCBI Taxonomy" id="394095"/>
    <lineage>
        <taxon>Bacteria</taxon>
        <taxon>Pseudomonadati</taxon>
        <taxon>Myxococcota</taxon>
        <taxon>Myxococcia</taxon>
        <taxon>Myxococcales</taxon>
        <taxon>Cystobacterineae</taxon>
        <taxon>Myxococcaceae</taxon>
        <taxon>Pyxidicoccus</taxon>
    </lineage>
</organism>
<dbReference type="Proteomes" id="UP000518300">
    <property type="component" value="Unassembled WGS sequence"/>
</dbReference>
<comment type="caution">
    <text evidence="1">The sequence shown here is derived from an EMBL/GenBank/DDBJ whole genome shotgun (WGS) entry which is preliminary data.</text>
</comment>
<reference evidence="1 2" key="1">
    <citation type="submission" date="2020-04" db="EMBL/GenBank/DDBJ databases">
        <title>Draft genome of Pyxidicoccus fallax type strain.</title>
        <authorList>
            <person name="Whitworth D.E."/>
        </authorList>
    </citation>
    <scope>NUCLEOTIDE SEQUENCE [LARGE SCALE GENOMIC DNA]</scope>
    <source>
        <strain evidence="1 2">DSM 14698</strain>
    </source>
</reference>
<dbReference type="AlphaFoldDB" id="A0A848LWA9"/>
<evidence type="ECO:0000313" key="1">
    <source>
        <dbReference type="EMBL" id="NMO21900.1"/>
    </source>
</evidence>